<gene>
    <name evidence="3" type="ORF">HINF_LOCUS28696</name>
    <name evidence="2" type="ORF">HINF_LOCUS60703</name>
</gene>
<reference evidence="2" key="1">
    <citation type="submission" date="2023-06" db="EMBL/GenBank/DDBJ databases">
        <authorList>
            <person name="Kurt Z."/>
        </authorList>
    </citation>
    <scope>NUCLEOTIDE SEQUENCE</scope>
</reference>
<dbReference type="AlphaFoldDB" id="A0AA86RE58"/>
<protein>
    <submittedName>
        <fullName evidence="3">Hypothetical_protein</fullName>
    </submittedName>
</protein>
<evidence type="ECO:0000313" key="3">
    <source>
        <dbReference type="EMBL" id="CAL6022537.1"/>
    </source>
</evidence>
<feature type="compositionally biased region" description="Polar residues" evidence="1">
    <location>
        <begin position="188"/>
        <end position="197"/>
    </location>
</feature>
<name>A0AA86RE58_9EUKA</name>
<evidence type="ECO:0000313" key="4">
    <source>
        <dbReference type="Proteomes" id="UP001642409"/>
    </source>
</evidence>
<feature type="compositionally biased region" description="Acidic residues" evidence="1">
    <location>
        <begin position="176"/>
        <end position="187"/>
    </location>
</feature>
<accession>A0AA86RE58</accession>
<organism evidence="2">
    <name type="scientific">Hexamita inflata</name>
    <dbReference type="NCBI Taxonomy" id="28002"/>
    <lineage>
        <taxon>Eukaryota</taxon>
        <taxon>Metamonada</taxon>
        <taxon>Diplomonadida</taxon>
        <taxon>Hexamitidae</taxon>
        <taxon>Hexamitinae</taxon>
        <taxon>Hexamita</taxon>
    </lineage>
</organism>
<evidence type="ECO:0000313" key="2">
    <source>
        <dbReference type="EMBL" id="CAI9973058.1"/>
    </source>
</evidence>
<evidence type="ECO:0000256" key="1">
    <source>
        <dbReference type="SAM" id="MobiDB-lite"/>
    </source>
</evidence>
<feature type="region of interest" description="Disordered" evidence="1">
    <location>
        <begin position="163"/>
        <end position="197"/>
    </location>
</feature>
<dbReference type="Proteomes" id="UP001642409">
    <property type="component" value="Unassembled WGS sequence"/>
</dbReference>
<keyword evidence="4" id="KW-1185">Reference proteome</keyword>
<sequence length="529" mass="61795">MPEKVESFVRQTGSTKIRAEKQLIKNGKQQPGTLQRAVNQQLDYLLSHGIQPRIQQNYQQNIQKQYDKINDFFSNFGQVKQPKQDLKSIQPEIQVQKVEQVIQKPNEPEPVQNLRVLTPILKEKYILNQNTDEQTEEELDEVQQECQDQIMCAFEFRQYESQTGYQNTQQSYNEQITDEEEEEEENEQSNSDLQTQYQSQPQMYSFQPQGINRQYQNPTLSYNQKQNYNFRINYTPTTFNQLQQQIISNNQLFEQVINQAQPQNMFQTSQTHSNLQQDEFQNFQISYDSILKQIQINNAMFAQLFGDQTQTQTQSKQPEPVKQNNDVAHTIIPKEPVIQNQVINDQMTTINKRSSSESVVFPDSESSSFTIDIESSEDQSTDYKLLANEQIALIQLENEKSCIEKQVFVQNFENEALNRLTLEQNTLNKQQNVQQGKQQLNSKNNEYKLENNLQINNSAPKNNQNEEVLIYSQNEIGTKSEQNENNSNENAILNESETSQNEFNSNFLEESLQENLTEIELNDIQNPIE</sequence>
<dbReference type="EMBL" id="CATOUU010001118">
    <property type="protein sequence ID" value="CAI9973058.1"/>
    <property type="molecule type" value="Genomic_DNA"/>
</dbReference>
<dbReference type="EMBL" id="CAXDID020000091">
    <property type="protein sequence ID" value="CAL6022537.1"/>
    <property type="molecule type" value="Genomic_DNA"/>
</dbReference>
<comment type="caution">
    <text evidence="2">The sequence shown here is derived from an EMBL/GenBank/DDBJ whole genome shotgun (WGS) entry which is preliminary data.</text>
</comment>
<reference evidence="3 4" key="2">
    <citation type="submission" date="2024-07" db="EMBL/GenBank/DDBJ databases">
        <authorList>
            <person name="Akdeniz Z."/>
        </authorList>
    </citation>
    <scope>NUCLEOTIDE SEQUENCE [LARGE SCALE GENOMIC DNA]</scope>
</reference>
<feature type="compositionally biased region" description="Polar residues" evidence="1">
    <location>
        <begin position="163"/>
        <end position="175"/>
    </location>
</feature>
<proteinExistence type="predicted"/>